<name>A0A6B2KQG2_9NEIS</name>
<dbReference type="EMBL" id="JAAGAA010000005">
    <property type="protein sequence ID" value="NDV12486.1"/>
    <property type="molecule type" value="Genomic_DNA"/>
</dbReference>
<gene>
    <name evidence="1" type="ORF">GZH52_06700</name>
</gene>
<comment type="caution">
    <text evidence="1">The sequence shown here is derived from an EMBL/GenBank/DDBJ whole genome shotgun (WGS) entry which is preliminary data.</text>
</comment>
<accession>A0A6B2KQG2</accession>
<sequence length="125" mass="13484">MNAKMHTASSLPLLAEYHAALQQRAGFDDALGFTVPAVSAKEASHLESAAALTADDCADAIELLARLMTHRDRTAGDEEEIVDHMPGALRLIGSALKLANEMERTAGYAHQYHTAKARQKALTEE</sequence>
<organism evidence="1 2">
    <name type="scientific">Crenobacter caeni</name>
    <dbReference type="NCBI Taxonomy" id="2705474"/>
    <lineage>
        <taxon>Bacteria</taxon>
        <taxon>Pseudomonadati</taxon>
        <taxon>Pseudomonadota</taxon>
        <taxon>Betaproteobacteria</taxon>
        <taxon>Neisseriales</taxon>
        <taxon>Neisseriaceae</taxon>
        <taxon>Crenobacter</taxon>
    </lineage>
</organism>
<protein>
    <submittedName>
        <fullName evidence="1">Uncharacterized protein</fullName>
    </submittedName>
</protein>
<dbReference type="RefSeq" id="WP_163315719.1">
    <property type="nucleotide sequence ID" value="NZ_JAAGAA010000005.1"/>
</dbReference>
<evidence type="ECO:0000313" key="2">
    <source>
        <dbReference type="Proteomes" id="UP000482578"/>
    </source>
</evidence>
<dbReference type="AlphaFoldDB" id="A0A6B2KQG2"/>
<dbReference type="Proteomes" id="UP000482578">
    <property type="component" value="Unassembled WGS sequence"/>
</dbReference>
<proteinExistence type="predicted"/>
<reference evidence="1 2" key="1">
    <citation type="submission" date="2020-02" db="EMBL/GenBank/DDBJ databases">
        <authorList>
            <person name="Yang Z."/>
        </authorList>
    </citation>
    <scope>NUCLEOTIDE SEQUENCE [LARGE SCALE GENOMIC DNA]</scope>
    <source>
        <strain evidence="1 2">HX-7-9</strain>
    </source>
</reference>
<keyword evidence="2" id="KW-1185">Reference proteome</keyword>
<evidence type="ECO:0000313" key="1">
    <source>
        <dbReference type="EMBL" id="NDV12486.1"/>
    </source>
</evidence>